<feature type="transmembrane region" description="Helical" evidence="13">
    <location>
        <begin position="304"/>
        <end position="324"/>
    </location>
</feature>
<evidence type="ECO:0000256" key="3">
    <source>
        <dbReference type="ARBA" id="ARBA00019439"/>
    </source>
</evidence>
<dbReference type="Proteomes" id="UP000183447">
    <property type="component" value="Unassembled WGS sequence"/>
</dbReference>
<evidence type="ECO:0000256" key="2">
    <source>
        <dbReference type="ARBA" id="ARBA00009765"/>
    </source>
</evidence>
<dbReference type="InterPro" id="IPR050829">
    <property type="entry name" value="CorA_MIT"/>
</dbReference>
<keyword evidence="15" id="KW-1185">Reference proteome</keyword>
<reference evidence="14 15" key="1">
    <citation type="submission" date="2016-11" db="EMBL/GenBank/DDBJ databases">
        <authorList>
            <person name="Jaros S."/>
            <person name="Januszkiewicz K."/>
            <person name="Wedrychowicz H."/>
        </authorList>
    </citation>
    <scope>NUCLEOTIDE SEQUENCE [LARGE SCALE GENOMIC DNA]</scope>
    <source>
        <strain evidence="14 15">ATCC 23634</strain>
    </source>
</reference>
<evidence type="ECO:0000256" key="1">
    <source>
        <dbReference type="ARBA" id="ARBA00004429"/>
    </source>
</evidence>
<dbReference type="Gene3D" id="3.30.460.20">
    <property type="entry name" value="CorA soluble domain-like"/>
    <property type="match status" value="1"/>
</dbReference>
<dbReference type="SUPFAM" id="SSF143865">
    <property type="entry name" value="CorA soluble domain-like"/>
    <property type="match status" value="1"/>
</dbReference>
<dbReference type="RefSeq" id="WP_072342726.1">
    <property type="nucleotide sequence ID" value="NZ_FPKU01000002.1"/>
</dbReference>
<dbReference type="OrthoDB" id="9803416at2"/>
<keyword evidence="5 13" id="KW-1003">Cell membrane</keyword>
<evidence type="ECO:0000313" key="15">
    <source>
        <dbReference type="Proteomes" id="UP000183447"/>
    </source>
</evidence>
<comment type="catalytic activity">
    <reaction evidence="12">
        <text>Mg(2+)(in) = Mg(2+)(out)</text>
        <dbReference type="Rhea" id="RHEA:29827"/>
        <dbReference type="ChEBI" id="CHEBI:18420"/>
    </reaction>
</comment>
<dbReference type="GO" id="GO:0015087">
    <property type="term" value="F:cobalt ion transmembrane transporter activity"/>
    <property type="evidence" value="ECO:0007669"/>
    <property type="project" value="UniProtKB-UniRule"/>
</dbReference>
<dbReference type="PANTHER" id="PTHR47685:SF1">
    <property type="entry name" value="MAGNESIUM TRANSPORT PROTEIN CORA"/>
    <property type="match status" value="1"/>
</dbReference>
<dbReference type="FunFam" id="1.20.58.340:FF:000001">
    <property type="entry name" value="Magnesium transport protein CorA"/>
    <property type="match status" value="1"/>
</dbReference>
<dbReference type="AlphaFoldDB" id="A0A1K2HY60"/>
<comment type="subcellular location">
    <subcellularLocation>
        <location evidence="1">Cell inner membrane</location>
        <topology evidence="1">Multi-pass membrane protein</topology>
    </subcellularLocation>
    <subcellularLocation>
        <location evidence="13">Membrane</location>
        <topology evidence="13">Multi-pass membrane protein</topology>
    </subcellularLocation>
</comment>
<dbReference type="PANTHER" id="PTHR47685">
    <property type="entry name" value="MAGNESIUM TRANSPORT PROTEIN CORA"/>
    <property type="match status" value="1"/>
</dbReference>
<gene>
    <name evidence="13" type="primary">corA</name>
    <name evidence="14" type="ORF">SAMN02983003_2228</name>
</gene>
<dbReference type="InterPro" id="IPR045861">
    <property type="entry name" value="CorA_cytoplasmic_dom"/>
</dbReference>
<proteinExistence type="inferred from homology"/>
<accession>A0A1K2HY60</accession>
<dbReference type="CDD" id="cd12837">
    <property type="entry name" value="EcCorA-like_u1"/>
    <property type="match status" value="1"/>
</dbReference>
<dbReference type="Gene3D" id="1.20.58.340">
    <property type="entry name" value="Magnesium transport protein CorA, transmembrane region"/>
    <property type="match status" value="2"/>
</dbReference>
<name>A0A1K2HY60_9HYPH</name>
<dbReference type="SUPFAM" id="SSF144083">
    <property type="entry name" value="Magnesium transport protein CorA, transmembrane region"/>
    <property type="match status" value="1"/>
</dbReference>
<keyword evidence="6" id="KW-0997">Cell inner membrane</keyword>
<evidence type="ECO:0000256" key="5">
    <source>
        <dbReference type="ARBA" id="ARBA00022475"/>
    </source>
</evidence>
<evidence type="ECO:0000256" key="12">
    <source>
        <dbReference type="ARBA" id="ARBA00034269"/>
    </source>
</evidence>
<dbReference type="InterPro" id="IPR045863">
    <property type="entry name" value="CorA_TM1_TM2"/>
</dbReference>
<dbReference type="InterPro" id="IPR002523">
    <property type="entry name" value="MgTranspt_CorA/ZnTranspt_ZntB"/>
</dbReference>
<evidence type="ECO:0000256" key="11">
    <source>
        <dbReference type="ARBA" id="ARBA00023136"/>
    </source>
</evidence>
<sequence length="330" mass="36652">MLRAFFCRHGLLVEDTAPGATGAADWVWIDLLNPTTEEDRQVESWLGIAIPSRDEMQEIELSSRLYQEAGAEFMTMTALANLDSDEPVKAPVTFILKARTLVTVRWADPRPFTAYRNRAQRQQETLSGDGEQVMVGLLEALGDRTADALERVGDEIDQLSRRVFGNKTRKVSKKTEDLRTLIEQIGRKAEMLTLVKESLVSMGRLSSYHVAVEPQGRRIGPAGKEAKSLLKAVQRDAAALGEHANTLIGRLSFLLDATLGLINLEQNGIIKIFSVAAVVFLPPTLVASIYGMNFEIMPELSWPFGYPFALGLMVLSAALPYLFFKRKGWL</sequence>
<comment type="function">
    <text evidence="13">Mediates influx of magnesium ions.</text>
</comment>
<evidence type="ECO:0000256" key="10">
    <source>
        <dbReference type="ARBA" id="ARBA00023065"/>
    </source>
</evidence>
<dbReference type="GO" id="GO:0015095">
    <property type="term" value="F:magnesium ion transmembrane transporter activity"/>
    <property type="evidence" value="ECO:0007669"/>
    <property type="project" value="UniProtKB-UniRule"/>
</dbReference>
<dbReference type="Pfam" id="PF01544">
    <property type="entry name" value="CorA"/>
    <property type="match status" value="1"/>
</dbReference>
<comment type="similarity">
    <text evidence="2 13">Belongs to the CorA metal ion transporter (MIT) (TC 1.A.35) family.</text>
</comment>
<protein>
    <recommendedName>
        <fullName evidence="3 13">Magnesium transport protein CorA</fullName>
    </recommendedName>
</protein>
<keyword evidence="9 13" id="KW-1133">Transmembrane helix</keyword>
<evidence type="ECO:0000256" key="6">
    <source>
        <dbReference type="ARBA" id="ARBA00022519"/>
    </source>
</evidence>
<organism evidence="14 15">
    <name type="scientific">Devosia enhydra</name>
    <dbReference type="NCBI Taxonomy" id="665118"/>
    <lineage>
        <taxon>Bacteria</taxon>
        <taxon>Pseudomonadati</taxon>
        <taxon>Pseudomonadota</taxon>
        <taxon>Alphaproteobacteria</taxon>
        <taxon>Hyphomicrobiales</taxon>
        <taxon>Devosiaceae</taxon>
        <taxon>Devosia</taxon>
    </lineage>
</organism>
<keyword evidence="11 13" id="KW-0472">Membrane</keyword>
<evidence type="ECO:0000256" key="8">
    <source>
        <dbReference type="ARBA" id="ARBA00022842"/>
    </source>
</evidence>
<evidence type="ECO:0000256" key="7">
    <source>
        <dbReference type="ARBA" id="ARBA00022692"/>
    </source>
</evidence>
<evidence type="ECO:0000256" key="13">
    <source>
        <dbReference type="RuleBase" id="RU362010"/>
    </source>
</evidence>
<evidence type="ECO:0000313" key="14">
    <source>
        <dbReference type="EMBL" id="SFZ84815.1"/>
    </source>
</evidence>
<keyword evidence="7 13" id="KW-0812">Transmembrane</keyword>
<keyword evidence="8 13" id="KW-0460">Magnesium</keyword>
<feature type="transmembrane region" description="Helical" evidence="13">
    <location>
        <begin position="272"/>
        <end position="292"/>
    </location>
</feature>
<dbReference type="GO" id="GO:0005886">
    <property type="term" value="C:plasma membrane"/>
    <property type="evidence" value="ECO:0007669"/>
    <property type="project" value="UniProtKB-SubCell"/>
</dbReference>
<dbReference type="STRING" id="665118.SAMN02983003_2228"/>
<keyword evidence="10 13" id="KW-0406">Ion transport</keyword>
<keyword evidence="4 13" id="KW-0813">Transport</keyword>
<dbReference type="InterPro" id="IPR004488">
    <property type="entry name" value="Mg/Co-transport_prot_CorA"/>
</dbReference>
<dbReference type="EMBL" id="FPKU01000002">
    <property type="protein sequence ID" value="SFZ84815.1"/>
    <property type="molecule type" value="Genomic_DNA"/>
</dbReference>
<dbReference type="NCBIfam" id="TIGR00383">
    <property type="entry name" value="corA"/>
    <property type="match status" value="1"/>
</dbReference>
<dbReference type="GO" id="GO:0015099">
    <property type="term" value="F:nickel cation transmembrane transporter activity"/>
    <property type="evidence" value="ECO:0007669"/>
    <property type="project" value="TreeGrafter"/>
</dbReference>
<evidence type="ECO:0000256" key="4">
    <source>
        <dbReference type="ARBA" id="ARBA00022448"/>
    </source>
</evidence>
<evidence type="ECO:0000256" key="9">
    <source>
        <dbReference type="ARBA" id="ARBA00022989"/>
    </source>
</evidence>